<accession>A0A5C3LHV5</accession>
<dbReference type="SMART" id="SM00256">
    <property type="entry name" value="FBOX"/>
    <property type="match status" value="1"/>
</dbReference>
<sequence>MLLTLPQDVIFSIYEQLEAQDLLLLQQTCSGLCALARADHIWRNLKFPFPVDLPDNRDGLTGLEIQHSVVRALRLEANWCQKKSSILNFKVIPKVGKVLHMQFVGPSFLVALSRWQANRILHLELWHLPRSYSSLPASRVSVIEVPFSDQTDLDASISDHQITVAFTTSTNQNDERTPLLQVFKFDCRQFYDGYDYILPTTLPEEIFNGKPAFPRGVFTSPIVHNNTVIAVLEKTNSNPLPVKIYNLFVVNVATGNTSYVTIPRLGRRFMKAKLYRDVMYIIGILEDESILVTAHLWPPHRTDSDGEDLPVAAKHRIGPFNNTPYVSCYISQERTNNIDSPLTIFLTGDEYMNDEGAYHSVRRKWFGFSVPKKSNETEREGDILSLEPFCATEMDNRTTRVFTCIGKTGRRMVWSEFSDIGSICRLMKGGFEPDSGEFFAEPFAGLPLNLNPGIARGCTAMCFEECSGRICFALPGDMLLVEL</sequence>
<dbReference type="Gene3D" id="1.20.1280.50">
    <property type="match status" value="1"/>
</dbReference>
<dbReference type="EMBL" id="ML210158">
    <property type="protein sequence ID" value="TFK28111.1"/>
    <property type="molecule type" value="Genomic_DNA"/>
</dbReference>
<evidence type="ECO:0000259" key="1">
    <source>
        <dbReference type="PROSITE" id="PS50181"/>
    </source>
</evidence>
<dbReference type="PROSITE" id="PS50181">
    <property type="entry name" value="FBOX"/>
    <property type="match status" value="1"/>
</dbReference>
<dbReference type="AlphaFoldDB" id="A0A5C3LHV5"/>
<dbReference type="InterPro" id="IPR001810">
    <property type="entry name" value="F-box_dom"/>
</dbReference>
<proteinExistence type="predicted"/>
<gene>
    <name evidence="2" type="ORF">FA15DRAFT_87330</name>
</gene>
<dbReference type="OrthoDB" id="424465at2759"/>
<organism evidence="2 3">
    <name type="scientific">Coprinopsis marcescibilis</name>
    <name type="common">Agaric fungus</name>
    <name type="synonym">Psathyrella marcescibilis</name>
    <dbReference type="NCBI Taxonomy" id="230819"/>
    <lineage>
        <taxon>Eukaryota</taxon>
        <taxon>Fungi</taxon>
        <taxon>Dikarya</taxon>
        <taxon>Basidiomycota</taxon>
        <taxon>Agaricomycotina</taxon>
        <taxon>Agaricomycetes</taxon>
        <taxon>Agaricomycetidae</taxon>
        <taxon>Agaricales</taxon>
        <taxon>Agaricineae</taxon>
        <taxon>Psathyrellaceae</taxon>
        <taxon>Coprinopsis</taxon>
    </lineage>
</organism>
<feature type="domain" description="F-box" evidence="1">
    <location>
        <begin position="1"/>
        <end position="45"/>
    </location>
</feature>
<dbReference type="InterPro" id="IPR036047">
    <property type="entry name" value="F-box-like_dom_sf"/>
</dbReference>
<evidence type="ECO:0000313" key="3">
    <source>
        <dbReference type="Proteomes" id="UP000307440"/>
    </source>
</evidence>
<dbReference type="SUPFAM" id="SSF81383">
    <property type="entry name" value="F-box domain"/>
    <property type="match status" value="1"/>
</dbReference>
<protein>
    <recommendedName>
        <fullName evidence="1">F-box domain-containing protein</fullName>
    </recommendedName>
</protein>
<evidence type="ECO:0000313" key="2">
    <source>
        <dbReference type="EMBL" id="TFK28111.1"/>
    </source>
</evidence>
<dbReference type="Pfam" id="PF12937">
    <property type="entry name" value="F-box-like"/>
    <property type="match status" value="1"/>
</dbReference>
<name>A0A5C3LHV5_COPMA</name>
<dbReference type="Proteomes" id="UP000307440">
    <property type="component" value="Unassembled WGS sequence"/>
</dbReference>
<dbReference type="STRING" id="230819.A0A5C3LHV5"/>
<reference evidence="2 3" key="1">
    <citation type="journal article" date="2019" name="Nat. Ecol. Evol.">
        <title>Megaphylogeny resolves global patterns of mushroom evolution.</title>
        <authorList>
            <person name="Varga T."/>
            <person name="Krizsan K."/>
            <person name="Foldi C."/>
            <person name="Dima B."/>
            <person name="Sanchez-Garcia M."/>
            <person name="Sanchez-Ramirez S."/>
            <person name="Szollosi G.J."/>
            <person name="Szarkandi J.G."/>
            <person name="Papp V."/>
            <person name="Albert L."/>
            <person name="Andreopoulos W."/>
            <person name="Angelini C."/>
            <person name="Antonin V."/>
            <person name="Barry K.W."/>
            <person name="Bougher N.L."/>
            <person name="Buchanan P."/>
            <person name="Buyck B."/>
            <person name="Bense V."/>
            <person name="Catcheside P."/>
            <person name="Chovatia M."/>
            <person name="Cooper J."/>
            <person name="Damon W."/>
            <person name="Desjardin D."/>
            <person name="Finy P."/>
            <person name="Geml J."/>
            <person name="Haridas S."/>
            <person name="Hughes K."/>
            <person name="Justo A."/>
            <person name="Karasinski D."/>
            <person name="Kautmanova I."/>
            <person name="Kiss B."/>
            <person name="Kocsube S."/>
            <person name="Kotiranta H."/>
            <person name="LaButti K.M."/>
            <person name="Lechner B.E."/>
            <person name="Liimatainen K."/>
            <person name="Lipzen A."/>
            <person name="Lukacs Z."/>
            <person name="Mihaltcheva S."/>
            <person name="Morgado L.N."/>
            <person name="Niskanen T."/>
            <person name="Noordeloos M.E."/>
            <person name="Ohm R.A."/>
            <person name="Ortiz-Santana B."/>
            <person name="Ovrebo C."/>
            <person name="Racz N."/>
            <person name="Riley R."/>
            <person name="Savchenko A."/>
            <person name="Shiryaev A."/>
            <person name="Soop K."/>
            <person name="Spirin V."/>
            <person name="Szebenyi C."/>
            <person name="Tomsovsky M."/>
            <person name="Tulloss R.E."/>
            <person name="Uehling J."/>
            <person name="Grigoriev I.V."/>
            <person name="Vagvolgyi C."/>
            <person name="Papp T."/>
            <person name="Martin F.M."/>
            <person name="Miettinen O."/>
            <person name="Hibbett D.S."/>
            <person name="Nagy L.G."/>
        </authorList>
    </citation>
    <scope>NUCLEOTIDE SEQUENCE [LARGE SCALE GENOMIC DNA]</scope>
    <source>
        <strain evidence="2 3">CBS 121175</strain>
    </source>
</reference>
<keyword evidence="3" id="KW-1185">Reference proteome</keyword>